<keyword evidence="2" id="KW-1185">Reference proteome</keyword>
<proteinExistence type="predicted"/>
<dbReference type="EMBL" id="CM037159">
    <property type="protein sequence ID" value="KAH7866555.1"/>
    <property type="molecule type" value="Genomic_DNA"/>
</dbReference>
<dbReference type="Proteomes" id="UP000828048">
    <property type="component" value="Chromosome 9"/>
</dbReference>
<sequence length="702" mass="81562">MALTPASVTRFWDAWEVRLFVLLSLTLQIMLSLLGRHRKYTSSLCITIFVWLSYLSADWAATFALSKLSDAQADREHRNTLWVIWAPLLLLHLGAPDTITAYSSEDNQLWMRHLFGLVVQTSVAIYVVIMSWKHSWFSTMSIPALVAGLIKYGERVRVLMSVSHDRSRKILPIRKLRGGSGGSNLGNNSRQEDENSVRVIYISQEDALDDALEDESLRVLCIAHEYLEEFIETSMQFYDLRYTKHFSVRDRLYVHDIELFWDAIDTEMGLMFDLLHTKASIKFRKEGFALRCISFACTAIVLIGLICQFFFKRVDREKWKEIDIVITVVLLVGALVLEIYAVIASYLFSDWAMLRLLKQKYIKKQVILQLRKKFLWLLHAKRYKCREVGQFDLLDFIIKGFEPHRWRGGKRGKILWSLLRIDRFKGLFDNCVHEPARINPALLHYPILYSSRRLSNLDQKDDIDAMRSADNILRCFISFPFSGQIVHLHIATEILCCNSMADAHDEASTSSSSWKENRKMCRTLSRYMMYVLITHSSLLPVAEWGDNHLKKLIKSIQPKIRSTRNITEACTILEERERDRPGTGEIVAHIKKIHDKELRWEALKLVWVRMLCYAASKGQTNEHLGQLSQGGEFLTFLWFFLPQSRMLESHPEGILTKPSPESRVEESSVEESRVEESKVEEPKVEDFFTKLAEPVFTWKMPY</sequence>
<organism evidence="1 2">
    <name type="scientific">Vaccinium darrowii</name>
    <dbReference type="NCBI Taxonomy" id="229202"/>
    <lineage>
        <taxon>Eukaryota</taxon>
        <taxon>Viridiplantae</taxon>
        <taxon>Streptophyta</taxon>
        <taxon>Embryophyta</taxon>
        <taxon>Tracheophyta</taxon>
        <taxon>Spermatophyta</taxon>
        <taxon>Magnoliopsida</taxon>
        <taxon>eudicotyledons</taxon>
        <taxon>Gunneridae</taxon>
        <taxon>Pentapetalae</taxon>
        <taxon>asterids</taxon>
        <taxon>Ericales</taxon>
        <taxon>Ericaceae</taxon>
        <taxon>Vaccinioideae</taxon>
        <taxon>Vaccinieae</taxon>
        <taxon>Vaccinium</taxon>
    </lineage>
</organism>
<gene>
    <name evidence="1" type="ORF">Vadar_021921</name>
</gene>
<evidence type="ECO:0000313" key="2">
    <source>
        <dbReference type="Proteomes" id="UP000828048"/>
    </source>
</evidence>
<name>A0ACB7ZN72_9ERIC</name>
<protein>
    <submittedName>
        <fullName evidence="1">Uncharacterized protein</fullName>
    </submittedName>
</protein>
<reference evidence="1 2" key="1">
    <citation type="journal article" date="2021" name="Hortic Res">
        <title>High-quality reference genome and annotation aids understanding of berry development for evergreen blueberry (Vaccinium darrowii).</title>
        <authorList>
            <person name="Yu J."/>
            <person name="Hulse-Kemp A.M."/>
            <person name="Babiker E."/>
            <person name="Staton M."/>
        </authorList>
    </citation>
    <scope>NUCLEOTIDE SEQUENCE [LARGE SCALE GENOMIC DNA]</scope>
    <source>
        <strain evidence="2">cv. NJ 8807/NJ 8810</strain>
        <tissue evidence="1">Young leaf</tissue>
    </source>
</reference>
<accession>A0ACB7ZN72</accession>
<comment type="caution">
    <text evidence="1">The sequence shown here is derived from an EMBL/GenBank/DDBJ whole genome shotgun (WGS) entry which is preliminary data.</text>
</comment>
<evidence type="ECO:0000313" key="1">
    <source>
        <dbReference type="EMBL" id="KAH7866555.1"/>
    </source>
</evidence>